<dbReference type="EMBL" id="LAZR01062558">
    <property type="protein sequence ID" value="KKK61272.1"/>
    <property type="molecule type" value="Genomic_DNA"/>
</dbReference>
<sequence>SAILLPIGIWLTYKSMTDSSLMNMETYSSFFRRIRRRIRYMRIKLGILK</sequence>
<comment type="caution">
    <text evidence="1">The sequence shown here is derived from an EMBL/GenBank/DDBJ whole genome shotgun (WGS) entry which is preliminary data.</text>
</comment>
<accession>A0A0F8WWL7</accession>
<evidence type="ECO:0000313" key="1">
    <source>
        <dbReference type="EMBL" id="KKK61272.1"/>
    </source>
</evidence>
<protein>
    <submittedName>
        <fullName evidence="1">Uncharacterized protein</fullName>
    </submittedName>
</protein>
<proteinExistence type="predicted"/>
<name>A0A0F8WWL7_9ZZZZ</name>
<dbReference type="AlphaFoldDB" id="A0A0F8WWL7"/>
<gene>
    <name evidence="1" type="ORF">LCGC14_3015980</name>
</gene>
<reference evidence="1" key="1">
    <citation type="journal article" date="2015" name="Nature">
        <title>Complex archaea that bridge the gap between prokaryotes and eukaryotes.</title>
        <authorList>
            <person name="Spang A."/>
            <person name="Saw J.H."/>
            <person name="Jorgensen S.L."/>
            <person name="Zaremba-Niedzwiedzka K."/>
            <person name="Martijn J."/>
            <person name="Lind A.E."/>
            <person name="van Eijk R."/>
            <person name="Schleper C."/>
            <person name="Guy L."/>
            <person name="Ettema T.J."/>
        </authorList>
    </citation>
    <scope>NUCLEOTIDE SEQUENCE</scope>
</reference>
<feature type="non-terminal residue" evidence="1">
    <location>
        <position position="1"/>
    </location>
</feature>
<organism evidence="1">
    <name type="scientific">marine sediment metagenome</name>
    <dbReference type="NCBI Taxonomy" id="412755"/>
    <lineage>
        <taxon>unclassified sequences</taxon>
        <taxon>metagenomes</taxon>
        <taxon>ecological metagenomes</taxon>
    </lineage>
</organism>